<proteinExistence type="predicted"/>
<sequence>MASSFCDEFLSSAERRGRKRMVAELFVFDATITILVSSSFCILSDILGFHFISQLWYYWISDLIVNIFFIAVIISIRINSRLELNRRALRNARIRHIAISFSYIYTALSSFRNILGLVQFVTILTKHYKSLLVPDYLSILTPEERKIQVAFESSVELVFLIIGINLIVLSYYEISAIRSIRKKASEFLKRMEENIESEGNQTNVEMGIV</sequence>
<evidence type="ECO:0000313" key="2">
    <source>
        <dbReference type="EMBL" id="GMT14579.1"/>
    </source>
</evidence>
<evidence type="ECO:0000256" key="1">
    <source>
        <dbReference type="SAM" id="Phobius"/>
    </source>
</evidence>
<gene>
    <name evidence="2" type="ORF">PFISCL1PPCAC_5876</name>
</gene>
<name>A0AAV5V7W5_9BILA</name>
<keyword evidence="1" id="KW-0812">Transmembrane</keyword>
<feature type="transmembrane region" description="Helical" evidence="1">
    <location>
        <begin position="56"/>
        <end position="76"/>
    </location>
</feature>
<feature type="transmembrane region" description="Helical" evidence="1">
    <location>
        <begin position="157"/>
        <end position="174"/>
    </location>
</feature>
<keyword evidence="1" id="KW-1133">Transmembrane helix</keyword>
<organism evidence="2 3">
    <name type="scientific">Pristionchus fissidentatus</name>
    <dbReference type="NCBI Taxonomy" id="1538716"/>
    <lineage>
        <taxon>Eukaryota</taxon>
        <taxon>Metazoa</taxon>
        <taxon>Ecdysozoa</taxon>
        <taxon>Nematoda</taxon>
        <taxon>Chromadorea</taxon>
        <taxon>Rhabditida</taxon>
        <taxon>Rhabditina</taxon>
        <taxon>Diplogasteromorpha</taxon>
        <taxon>Diplogasteroidea</taxon>
        <taxon>Neodiplogasteridae</taxon>
        <taxon>Pristionchus</taxon>
    </lineage>
</organism>
<protein>
    <recommendedName>
        <fullName evidence="4">G protein-coupled receptor</fullName>
    </recommendedName>
</protein>
<feature type="transmembrane region" description="Helical" evidence="1">
    <location>
        <begin position="97"/>
        <end position="124"/>
    </location>
</feature>
<feature type="transmembrane region" description="Helical" evidence="1">
    <location>
        <begin position="25"/>
        <end position="50"/>
    </location>
</feature>
<evidence type="ECO:0000313" key="3">
    <source>
        <dbReference type="Proteomes" id="UP001432322"/>
    </source>
</evidence>
<dbReference type="Proteomes" id="UP001432322">
    <property type="component" value="Unassembled WGS sequence"/>
</dbReference>
<reference evidence="2" key="1">
    <citation type="submission" date="2023-10" db="EMBL/GenBank/DDBJ databases">
        <title>Genome assembly of Pristionchus species.</title>
        <authorList>
            <person name="Yoshida K."/>
            <person name="Sommer R.J."/>
        </authorList>
    </citation>
    <scope>NUCLEOTIDE SEQUENCE</scope>
    <source>
        <strain evidence="2">RS5133</strain>
    </source>
</reference>
<accession>A0AAV5V7W5</accession>
<keyword evidence="3" id="KW-1185">Reference proteome</keyword>
<evidence type="ECO:0008006" key="4">
    <source>
        <dbReference type="Google" id="ProtNLM"/>
    </source>
</evidence>
<dbReference type="EMBL" id="BTSY01000002">
    <property type="protein sequence ID" value="GMT14579.1"/>
    <property type="molecule type" value="Genomic_DNA"/>
</dbReference>
<dbReference type="AlphaFoldDB" id="A0AAV5V7W5"/>
<keyword evidence="1" id="KW-0472">Membrane</keyword>
<comment type="caution">
    <text evidence="2">The sequence shown here is derived from an EMBL/GenBank/DDBJ whole genome shotgun (WGS) entry which is preliminary data.</text>
</comment>